<dbReference type="Proteomes" id="UP000076722">
    <property type="component" value="Unassembled WGS sequence"/>
</dbReference>
<evidence type="ECO:0000256" key="1">
    <source>
        <dbReference type="SAM" id="MobiDB-lite"/>
    </source>
</evidence>
<sequence length="616" mass="69886">MPQPQAHSKSSDATLASNGHVCPFCLITHDSEHDNRKWRLLKEIITTERSRRRPIPDPSQSESPGLSYELHPAEEPDSSLLRAGHPGLTEQHNLQETKAALQALSRLLGPRSYAGPLTHKDKMRKRAIEMLPRRPDQWRAGVQYLLRGTTTEAAERLMLELIVSANIVSFNFTLSELERFRAASQNLPPSAATEISVVDDRLGEGRSVFFPDLSFLPNLRTIKFEAFPMLGQHDEFEAFRPSFRPSLKHIFIRTNQSQRVAVKFIVDLLIYGIELKILHLSFSHKPHPNSSLDADSMLLHGLAPFPSPQQRLELEDLKIGSVQRLGIDFIMQNFVFNEEKFDFAAILWQPPSLDIKSNTRINLPITLPSGLERWMKTADHLTYIVDPISDNFIITYASRERKVVHSLYGTNLLGDTAKVVEGGRVWPSPVFNDIKRCFKNVTKARFHGVLGTYDQWKSFLSKTTRLWYIEGAGVNAHLLARSLVNNATAGKTLKVLKVWNIGFDNSAPGFTDPNVLLRWLADQARQRKDSTMNISSQREALGHPLELCAYRYNLDAAHYRHREHPTRPLRIGPSALKTEALFRSHHGLPAPPPRAWPRICGVWTTDDLLESGIFWL</sequence>
<name>A0A164YTS3_9AGAM</name>
<feature type="region of interest" description="Disordered" evidence="1">
    <location>
        <begin position="49"/>
        <end position="85"/>
    </location>
</feature>
<proteinExistence type="predicted"/>
<evidence type="ECO:0000313" key="3">
    <source>
        <dbReference type="Proteomes" id="UP000076722"/>
    </source>
</evidence>
<evidence type="ECO:0000313" key="2">
    <source>
        <dbReference type="EMBL" id="KZS97225.1"/>
    </source>
</evidence>
<dbReference type="AlphaFoldDB" id="A0A164YTS3"/>
<reference evidence="2 3" key="1">
    <citation type="journal article" date="2016" name="Mol. Biol. Evol.">
        <title>Comparative Genomics of Early-Diverging Mushroom-Forming Fungi Provides Insights into the Origins of Lignocellulose Decay Capabilities.</title>
        <authorList>
            <person name="Nagy L.G."/>
            <person name="Riley R."/>
            <person name="Tritt A."/>
            <person name="Adam C."/>
            <person name="Daum C."/>
            <person name="Floudas D."/>
            <person name="Sun H."/>
            <person name="Yadav J.S."/>
            <person name="Pangilinan J."/>
            <person name="Larsson K.H."/>
            <person name="Matsuura K."/>
            <person name="Barry K."/>
            <person name="Labutti K."/>
            <person name="Kuo R."/>
            <person name="Ohm R.A."/>
            <person name="Bhattacharya S.S."/>
            <person name="Shirouzu T."/>
            <person name="Yoshinaga Y."/>
            <person name="Martin F.M."/>
            <person name="Grigoriev I.V."/>
            <person name="Hibbett D.S."/>
        </authorList>
    </citation>
    <scope>NUCLEOTIDE SEQUENCE [LARGE SCALE GENOMIC DNA]</scope>
    <source>
        <strain evidence="2 3">HHB9708</strain>
    </source>
</reference>
<protein>
    <submittedName>
        <fullName evidence="2">Uncharacterized protein</fullName>
    </submittedName>
</protein>
<keyword evidence="3" id="KW-1185">Reference proteome</keyword>
<gene>
    <name evidence="2" type="ORF">SISNIDRAFT_493422</name>
</gene>
<accession>A0A164YTS3</accession>
<organism evidence="2 3">
    <name type="scientific">Sistotremastrum niveocremeum HHB9708</name>
    <dbReference type="NCBI Taxonomy" id="1314777"/>
    <lineage>
        <taxon>Eukaryota</taxon>
        <taxon>Fungi</taxon>
        <taxon>Dikarya</taxon>
        <taxon>Basidiomycota</taxon>
        <taxon>Agaricomycotina</taxon>
        <taxon>Agaricomycetes</taxon>
        <taxon>Sistotremastrales</taxon>
        <taxon>Sistotremastraceae</taxon>
        <taxon>Sertulicium</taxon>
        <taxon>Sertulicium niveocremeum</taxon>
    </lineage>
</organism>
<dbReference type="EMBL" id="KV419397">
    <property type="protein sequence ID" value="KZS97225.1"/>
    <property type="molecule type" value="Genomic_DNA"/>
</dbReference>